<dbReference type="Proteomes" id="UP000604825">
    <property type="component" value="Unassembled WGS sequence"/>
</dbReference>
<proteinExistence type="predicted"/>
<protein>
    <recommendedName>
        <fullName evidence="4">SRP54-type proteins GTP-binding domain-containing protein</fullName>
    </recommendedName>
</protein>
<dbReference type="PANTHER" id="PTHR11564:SF31">
    <property type="entry name" value="SIGNAL RECOGNITION PARTICLE 54 KDA PROTEIN"/>
    <property type="match status" value="1"/>
</dbReference>
<keyword evidence="3" id="KW-0342">GTP-binding</keyword>
<evidence type="ECO:0000259" key="4">
    <source>
        <dbReference type="SMART" id="SM00962"/>
    </source>
</evidence>
<accession>A0A811S9W5</accession>
<keyword evidence="2" id="KW-0547">Nucleotide-binding</keyword>
<evidence type="ECO:0000313" key="6">
    <source>
        <dbReference type="Proteomes" id="UP000604825"/>
    </source>
</evidence>
<feature type="domain" description="SRP54-type proteins GTP-binding" evidence="4">
    <location>
        <begin position="96"/>
        <end position="285"/>
    </location>
</feature>
<dbReference type="GO" id="GO:0005829">
    <property type="term" value="C:cytosol"/>
    <property type="evidence" value="ECO:0007669"/>
    <property type="project" value="TreeGrafter"/>
</dbReference>
<comment type="subcellular location">
    <subcellularLocation>
        <location evidence="1">Cytoplasm</location>
    </subcellularLocation>
</comment>
<dbReference type="Pfam" id="PF00448">
    <property type="entry name" value="SRP54"/>
    <property type="match status" value="1"/>
</dbReference>
<dbReference type="Pfam" id="PF02881">
    <property type="entry name" value="SRP54_N"/>
    <property type="match status" value="1"/>
</dbReference>
<dbReference type="GO" id="GO:0005786">
    <property type="term" value="C:signal recognition particle, endoplasmic reticulum targeting"/>
    <property type="evidence" value="ECO:0007669"/>
    <property type="project" value="TreeGrafter"/>
</dbReference>
<evidence type="ECO:0000256" key="3">
    <source>
        <dbReference type="ARBA" id="ARBA00023134"/>
    </source>
</evidence>
<reference evidence="5" key="1">
    <citation type="submission" date="2020-10" db="EMBL/GenBank/DDBJ databases">
        <authorList>
            <person name="Han B."/>
            <person name="Lu T."/>
            <person name="Zhao Q."/>
            <person name="Huang X."/>
            <person name="Zhao Y."/>
        </authorList>
    </citation>
    <scope>NUCLEOTIDE SEQUENCE</scope>
</reference>
<dbReference type="InterPro" id="IPR013822">
    <property type="entry name" value="Signal_recog_particl_SRP54_hlx"/>
</dbReference>
<sequence>MALARMAKAPVVDDKVLAGCLNDFSRALLQADVRFETVRSVQGSIRSAVNLQSLAATGTNRRRAIQQAVEAELRRMLEPGPGGKPSFAPTRGKKPASVVMLIGLQGSGKTTTCVKYADYHCRMGFSPALVCADTFRAGALYQQRQSAAKASIPFYGSYTESDPVKVAVEGVDRFRNNDQAADAEGCECDLVNVDTSGRHGQEAALLEEIRQVAEATRPDLVVLVMDASIGQAAFDQALAFKQSAEVGAVIVTKMDGHAKGGGALSALSACRAQSQCHPSQPVEIVWWYNWAARTVSSDTWIMDASSKSSS</sequence>
<evidence type="ECO:0000256" key="1">
    <source>
        <dbReference type="ARBA" id="ARBA00004496"/>
    </source>
</evidence>
<evidence type="ECO:0000256" key="2">
    <source>
        <dbReference type="ARBA" id="ARBA00022741"/>
    </source>
</evidence>
<dbReference type="EMBL" id="CAJGYO010000018">
    <property type="protein sequence ID" value="CAD6337806.1"/>
    <property type="molecule type" value="Genomic_DNA"/>
</dbReference>
<comment type="caution">
    <text evidence="5">The sequence shown here is derived from an EMBL/GenBank/DDBJ whole genome shotgun (WGS) entry which is preliminary data.</text>
</comment>
<dbReference type="GO" id="GO:0003924">
    <property type="term" value="F:GTPase activity"/>
    <property type="evidence" value="ECO:0007669"/>
    <property type="project" value="InterPro"/>
</dbReference>
<dbReference type="InterPro" id="IPR022941">
    <property type="entry name" value="SRP54"/>
</dbReference>
<dbReference type="Gene3D" id="3.40.50.300">
    <property type="entry name" value="P-loop containing nucleotide triphosphate hydrolases"/>
    <property type="match status" value="1"/>
</dbReference>
<dbReference type="PANTHER" id="PTHR11564">
    <property type="entry name" value="SIGNAL RECOGNITION PARTICLE 54K PROTEIN SRP54"/>
    <property type="match status" value="1"/>
</dbReference>
<dbReference type="OrthoDB" id="1111525at2759"/>
<dbReference type="CDD" id="cd17875">
    <property type="entry name" value="SRP54_G"/>
    <property type="match status" value="1"/>
</dbReference>
<dbReference type="InterPro" id="IPR000897">
    <property type="entry name" value="SRP54_GTPase_dom"/>
</dbReference>
<name>A0A811S9W5_9POAL</name>
<dbReference type="InterPro" id="IPR042101">
    <property type="entry name" value="SRP54_N_sf"/>
</dbReference>
<dbReference type="InterPro" id="IPR027417">
    <property type="entry name" value="P-loop_NTPase"/>
</dbReference>
<dbReference type="GO" id="GO:0008312">
    <property type="term" value="F:7S RNA binding"/>
    <property type="evidence" value="ECO:0007669"/>
    <property type="project" value="TreeGrafter"/>
</dbReference>
<dbReference type="InterPro" id="IPR036225">
    <property type="entry name" value="SRP/SRP_N"/>
</dbReference>
<dbReference type="Gene3D" id="1.20.120.140">
    <property type="entry name" value="Signal recognition particle SRP54, nucleotide-binding domain"/>
    <property type="match status" value="1"/>
</dbReference>
<dbReference type="GO" id="GO:0006616">
    <property type="term" value="P:SRP-dependent cotranslational protein targeting to membrane, translocation"/>
    <property type="evidence" value="ECO:0007669"/>
    <property type="project" value="TreeGrafter"/>
</dbReference>
<dbReference type="SUPFAM" id="SSF47364">
    <property type="entry name" value="Domain of the SRP/SRP receptor G-proteins"/>
    <property type="match status" value="1"/>
</dbReference>
<keyword evidence="6" id="KW-1185">Reference proteome</keyword>
<dbReference type="AlphaFoldDB" id="A0A811S9W5"/>
<organism evidence="5 6">
    <name type="scientific">Miscanthus lutarioriparius</name>
    <dbReference type="NCBI Taxonomy" id="422564"/>
    <lineage>
        <taxon>Eukaryota</taxon>
        <taxon>Viridiplantae</taxon>
        <taxon>Streptophyta</taxon>
        <taxon>Embryophyta</taxon>
        <taxon>Tracheophyta</taxon>
        <taxon>Spermatophyta</taxon>
        <taxon>Magnoliopsida</taxon>
        <taxon>Liliopsida</taxon>
        <taxon>Poales</taxon>
        <taxon>Poaceae</taxon>
        <taxon>PACMAD clade</taxon>
        <taxon>Panicoideae</taxon>
        <taxon>Andropogonodae</taxon>
        <taxon>Andropogoneae</taxon>
        <taxon>Saccharinae</taxon>
        <taxon>Miscanthus</taxon>
    </lineage>
</organism>
<dbReference type="SMART" id="SM00962">
    <property type="entry name" value="SRP54"/>
    <property type="match status" value="1"/>
</dbReference>
<evidence type="ECO:0000313" key="5">
    <source>
        <dbReference type="EMBL" id="CAD6337806.1"/>
    </source>
</evidence>
<gene>
    <name evidence="5" type="ORF">NCGR_LOCUS61904</name>
</gene>
<dbReference type="SUPFAM" id="SSF52540">
    <property type="entry name" value="P-loop containing nucleoside triphosphate hydrolases"/>
    <property type="match status" value="1"/>
</dbReference>
<dbReference type="GO" id="GO:0005525">
    <property type="term" value="F:GTP binding"/>
    <property type="evidence" value="ECO:0007669"/>
    <property type="project" value="UniProtKB-KW"/>
</dbReference>
<dbReference type="GO" id="GO:0030942">
    <property type="term" value="F:endoplasmic reticulum signal peptide binding"/>
    <property type="evidence" value="ECO:0007669"/>
    <property type="project" value="TreeGrafter"/>
</dbReference>